<name>A0A8J5XMC1_9ROSI</name>
<gene>
    <name evidence="11" type="ORF">CXB51_036398</name>
</gene>
<proteinExistence type="inferred from homology"/>
<dbReference type="InterPro" id="IPR051114">
    <property type="entry name" value="Mito_RNA_Proc_CCM1"/>
</dbReference>
<dbReference type="FunFam" id="2.170.150.80:FF:000005">
    <property type="entry name" value="NAC transcription factor 56"/>
    <property type="match status" value="1"/>
</dbReference>
<dbReference type="InterPro" id="IPR003441">
    <property type="entry name" value="NAC-dom"/>
</dbReference>
<keyword evidence="7" id="KW-0539">Nucleus</keyword>
<dbReference type="InterPro" id="IPR011990">
    <property type="entry name" value="TPR-like_helical_dom_sf"/>
</dbReference>
<dbReference type="OrthoDB" id="185373at2759"/>
<sequence>MWGIRFTRSKLYAFSFFASAHFKEMHLIPTQYRNPIFETVVTTTKAIATTNPLNLCFSFRLSSFGTSNTDFPREPKVENFDENSDNDNDGGEDSDGFEGNKGLSLSDGVIEDVKEIMDIIRVTGRNYLELKIKLEQCGVRVSSEMVVEVLSRVRHDWEVAYTFFLWAGKRPDYAPSLREYHSMISILAKMRKFDTAWALIDEMRGGRAGPCLVTPQTLLIMIRRYCAVHDVGRAINTFYTYKKFKFDVGIEEFHSLLSALCRYKNVQDAEHLMFCNKDVFPLNTKSFNIILNGWCNAIRSPREAERVWREMSKRGARQDVVSYASIMSCYSKGSNLNKVLKLFSQMKSMRIEPDRKVYNAVIHALAKARHVKEAINLLKVMEENGIGPNVVTYNSLIKPLCKARKVDEARQVFDEMLQKGLSPTIQTYHAFFRILRDGEEVFELLKKMRKLGCQPTNDTYIMLIRKFSRWCQFDNVFKLWNEMIEKGVGTDRSSYIVLIHGLFLNGRLDDAYKYYMEMKEKQFLPEPKIDQMLQDWVSGKQYADRLVADLKNNQLLDKKLNNQIRVQSKKHDQEKDFLKQPETRRVVRERGTRTKYLDCLQFLCCELLSVLLVTLLLVLNKKRHPHSSLPPGFRFHPTDEELILHYLMKKLSSSPFPVSIIADVDIYKFDPWDLPDKAVFGEKEWYFFSPRDRKYPNGARPNRAAGSGYWKATGTDKIIVASSMAAGRGGVYSNIGVKKALVFYKGRPPKGIKTNWIMHEYRLSHNSNPNSNNRSFKSKDCSMRLDDWVLCRIYNKSHALSSTSTATNDQNLEEDEAEQFIQDALLPALESPSSNSNSNLKLQSQKSCSFSNLLDAMDYSMLSSFLADNQCNTAGCESSSFGFRNFEQAPVGDTSRFPQKLPQLTSSVVPAMENKLKRPYSSIDQDYLEPPKKLISSCNHTKSTTQSDMTQSNFLNQSFFNHSLLPMPSFSIPRIEERF</sequence>
<dbReference type="Pfam" id="PF02365">
    <property type="entry name" value="NAM"/>
    <property type="match status" value="1"/>
</dbReference>
<dbReference type="GO" id="GO:0048316">
    <property type="term" value="P:seed development"/>
    <property type="evidence" value="ECO:0007669"/>
    <property type="project" value="UniProtKB-ARBA"/>
</dbReference>
<dbReference type="GO" id="GO:0006396">
    <property type="term" value="P:RNA processing"/>
    <property type="evidence" value="ECO:0007669"/>
    <property type="project" value="TreeGrafter"/>
</dbReference>
<evidence type="ECO:0000256" key="4">
    <source>
        <dbReference type="ARBA" id="ARBA00023015"/>
    </source>
</evidence>
<evidence type="ECO:0000313" key="12">
    <source>
        <dbReference type="Proteomes" id="UP000701853"/>
    </source>
</evidence>
<feature type="repeat" description="PPR" evidence="8">
    <location>
        <begin position="491"/>
        <end position="525"/>
    </location>
</feature>
<feature type="repeat" description="PPR" evidence="8">
    <location>
        <begin position="176"/>
        <end position="210"/>
    </location>
</feature>
<dbReference type="Pfam" id="PF13812">
    <property type="entry name" value="PPR_3"/>
    <property type="match status" value="1"/>
</dbReference>
<dbReference type="PANTHER" id="PTHR47934:SF28">
    <property type="entry name" value="OS04G0488500 PROTEIN"/>
    <property type="match status" value="1"/>
</dbReference>
<feature type="repeat" description="PPR" evidence="8">
    <location>
        <begin position="319"/>
        <end position="353"/>
    </location>
</feature>
<dbReference type="GO" id="GO:0043565">
    <property type="term" value="F:sequence-specific DNA binding"/>
    <property type="evidence" value="ECO:0007669"/>
    <property type="project" value="UniProtKB-ARBA"/>
</dbReference>
<dbReference type="GO" id="GO:0005739">
    <property type="term" value="C:mitochondrion"/>
    <property type="evidence" value="ECO:0007669"/>
    <property type="project" value="TreeGrafter"/>
</dbReference>
<keyword evidence="3" id="KW-0677">Repeat</keyword>
<accession>A0A8J5XMC1</accession>
<dbReference type="PROSITE" id="PS51005">
    <property type="entry name" value="NAC"/>
    <property type="match status" value="1"/>
</dbReference>
<feature type="repeat" description="PPR" evidence="8">
    <location>
        <begin position="389"/>
        <end position="423"/>
    </location>
</feature>
<keyword evidence="5" id="KW-0238">DNA-binding</keyword>
<dbReference type="Pfam" id="PF13041">
    <property type="entry name" value="PPR_2"/>
    <property type="match status" value="1"/>
</dbReference>
<comment type="caution">
    <text evidence="11">The sequence shown here is derived from an EMBL/GenBank/DDBJ whole genome shotgun (WGS) entry which is preliminary data.</text>
</comment>
<evidence type="ECO:0000256" key="3">
    <source>
        <dbReference type="ARBA" id="ARBA00022737"/>
    </source>
</evidence>
<reference evidence="11 12" key="1">
    <citation type="journal article" date="2021" name="bioRxiv">
        <title>The Gossypium anomalum genome as a resource for cotton improvement and evolutionary analysis of hybrid incompatibility.</title>
        <authorList>
            <person name="Grover C.E."/>
            <person name="Yuan D."/>
            <person name="Arick M.A."/>
            <person name="Miller E.R."/>
            <person name="Hu G."/>
            <person name="Peterson D.G."/>
            <person name="Wendel J.F."/>
            <person name="Udall J.A."/>
        </authorList>
    </citation>
    <scope>NUCLEOTIDE SEQUENCE [LARGE SCALE GENOMIC DNA]</scope>
    <source>
        <strain evidence="11">JFW-Udall</strain>
        <tissue evidence="11">Leaf</tissue>
    </source>
</reference>
<keyword evidence="6" id="KW-0804">Transcription</keyword>
<dbReference type="GO" id="GO:0007005">
    <property type="term" value="P:mitochondrion organization"/>
    <property type="evidence" value="ECO:0007669"/>
    <property type="project" value="TreeGrafter"/>
</dbReference>
<comment type="subcellular location">
    <subcellularLocation>
        <location evidence="1">Nucleus</location>
    </subcellularLocation>
</comment>
<feature type="compositionally biased region" description="Acidic residues" evidence="9">
    <location>
        <begin position="80"/>
        <end position="96"/>
    </location>
</feature>
<feature type="repeat" description="PPR" evidence="8">
    <location>
        <begin position="456"/>
        <end position="490"/>
    </location>
</feature>
<comment type="similarity">
    <text evidence="2">Belongs to the PPR family. P subfamily.</text>
</comment>
<evidence type="ECO:0000256" key="2">
    <source>
        <dbReference type="ARBA" id="ARBA00007626"/>
    </source>
</evidence>
<dbReference type="PANTHER" id="PTHR47934">
    <property type="entry name" value="PENTATRICOPEPTIDE REPEAT-CONTAINING PROTEIN PET309, MITOCHONDRIAL"/>
    <property type="match status" value="1"/>
</dbReference>
<dbReference type="PROSITE" id="PS51375">
    <property type="entry name" value="PPR"/>
    <property type="match status" value="7"/>
</dbReference>
<dbReference type="GO" id="GO:0003729">
    <property type="term" value="F:mRNA binding"/>
    <property type="evidence" value="ECO:0007669"/>
    <property type="project" value="TreeGrafter"/>
</dbReference>
<dbReference type="Pfam" id="PF01535">
    <property type="entry name" value="PPR"/>
    <property type="match status" value="3"/>
</dbReference>
<dbReference type="Proteomes" id="UP000701853">
    <property type="component" value="Chromosome 13"/>
</dbReference>
<evidence type="ECO:0000256" key="9">
    <source>
        <dbReference type="SAM" id="MobiDB-lite"/>
    </source>
</evidence>
<evidence type="ECO:0000313" key="11">
    <source>
        <dbReference type="EMBL" id="KAG8472166.1"/>
    </source>
</evidence>
<keyword evidence="4" id="KW-0805">Transcription regulation</keyword>
<evidence type="ECO:0000259" key="10">
    <source>
        <dbReference type="PROSITE" id="PS51005"/>
    </source>
</evidence>
<dbReference type="Gene3D" id="2.170.150.80">
    <property type="entry name" value="NAC domain"/>
    <property type="match status" value="1"/>
</dbReference>
<feature type="domain" description="NAC" evidence="10">
    <location>
        <begin position="629"/>
        <end position="796"/>
    </location>
</feature>
<dbReference type="NCBIfam" id="TIGR00756">
    <property type="entry name" value="PPR"/>
    <property type="match status" value="7"/>
</dbReference>
<evidence type="ECO:0000256" key="7">
    <source>
        <dbReference type="ARBA" id="ARBA00023242"/>
    </source>
</evidence>
<dbReference type="GO" id="GO:0005634">
    <property type="term" value="C:nucleus"/>
    <property type="evidence" value="ECO:0007669"/>
    <property type="project" value="UniProtKB-SubCell"/>
</dbReference>
<dbReference type="InterPro" id="IPR002885">
    <property type="entry name" value="PPR_rpt"/>
</dbReference>
<keyword evidence="12" id="KW-1185">Reference proteome</keyword>
<dbReference type="InterPro" id="IPR036093">
    <property type="entry name" value="NAC_dom_sf"/>
</dbReference>
<dbReference type="SUPFAM" id="SSF101941">
    <property type="entry name" value="NAC domain"/>
    <property type="match status" value="1"/>
</dbReference>
<feature type="region of interest" description="Disordered" evidence="9">
    <location>
        <begin position="70"/>
        <end position="102"/>
    </location>
</feature>
<organism evidence="11 12">
    <name type="scientific">Gossypium anomalum</name>
    <dbReference type="NCBI Taxonomy" id="47600"/>
    <lineage>
        <taxon>Eukaryota</taxon>
        <taxon>Viridiplantae</taxon>
        <taxon>Streptophyta</taxon>
        <taxon>Embryophyta</taxon>
        <taxon>Tracheophyta</taxon>
        <taxon>Spermatophyta</taxon>
        <taxon>Magnoliopsida</taxon>
        <taxon>eudicotyledons</taxon>
        <taxon>Gunneridae</taxon>
        <taxon>Pentapetalae</taxon>
        <taxon>rosids</taxon>
        <taxon>malvids</taxon>
        <taxon>Malvales</taxon>
        <taxon>Malvaceae</taxon>
        <taxon>Malvoideae</taxon>
        <taxon>Gossypium</taxon>
    </lineage>
</organism>
<evidence type="ECO:0000256" key="8">
    <source>
        <dbReference type="PROSITE-ProRule" id="PRU00708"/>
    </source>
</evidence>
<evidence type="ECO:0000256" key="5">
    <source>
        <dbReference type="ARBA" id="ARBA00023125"/>
    </source>
</evidence>
<dbReference type="AlphaFoldDB" id="A0A8J5XMC1"/>
<dbReference type="EMBL" id="JAHUZN010000013">
    <property type="protein sequence ID" value="KAG8472166.1"/>
    <property type="molecule type" value="Genomic_DNA"/>
</dbReference>
<dbReference type="GO" id="GO:0006355">
    <property type="term" value="P:regulation of DNA-templated transcription"/>
    <property type="evidence" value="ECO:0007669"/>
    <property type="project" value="InterPro"/>
</dbReference>
<feature type="repeat" description="PPR" evidence="8">
    <location>
        <begin position="354"/>
        <end position="388"/>
    </location>
</feature>
<dbReference type="Gene3D" id="1.25.40.10">
    <property type="entry name" value="Tetratricopeptide repeat domain"/>
    <property type="match status" value="3"/>
</dbReference>
<evidence type="ECO:0000256" key="1">
    <source>
        <dbReference type="ARBA" id="ARBA00004123"/>
    </source>
</evidence>
<evidence type="ECO:0000256" key="6">
    <source>
        <dbReference type="ARBA" id="ARBA00023163"/>
    </source>
</evidence>
<protein>
    <recommendedName>
        <fullName evidence="10">NAC domain-containing protein</fullName>
    </recommendedName>
</protein>
<feature type="repeat" description="PPR" evidence="8">
    <location>
        <begin position="283"/>
        <end position="318"/>
    </location>
</feature>